<reference evidence="1 2" key="1">
    <citation type="submission" date="2024-04" db="EMBL/GenBank/DDBJ databases">
        <title>Phylogenomic analyses of a clade within the roseobacter group suggest taxonomic reassignments of species of the genera Aestuariivita, Citreicella, Loktanella, Nautella, Pelagibaca, Ruegeria, Thalassobius, Thiobacimonas and Tropicibacter, and the proposal o.</title>
        <authorList>
            <person name="Jeon C.O."/>
        </authorList>
    </citation>
    <scope>NUCLEOTIDE SEQUENCE [LARGE SCALE GENOMIC DNA]</scope>
    <source>
        <strain evidence="1 2">G8-12</strain>
    </source>
</reference>
<evidence type="ECO:0008006" key="3">
    <source>
        <dbReference type="Google" id="ProtNLM"/>
    </source>
</evidence>
<dbReference type="PROSITE" id="PS51257">
    <property type="entry name" value="PROKAR_LIPOPROTEIN"/>
    <property type="match status" value="1"/>
</dbReference>
<organism evidence="1 2">
    <name type="scientific">Yoonia algicola</name>
    <dbReference type="NCBI Taxonomy" id="3137368"/>
    <lineage>
        <taxon>Bacteria</taxon>
        <taxon>Pseudomonadati</taxon>
        <taxon>Pseudomonadota</taxon>
        <taxon>Alphaproteobacteria</taxon>
        <taxon>Rhodobacterales</taxon>
        <taxon>Paracoccaceae</taxon>
        <taxon>Yoonia</taxon>
    </lineage>
</organism>
<dbReference type="Proteomes" id="UP001451782">
    <property type="component" value="Chromosome"/>
</dbReference>
<accession>A0AAN0M3T1</accession>
<keyword evidence="2" id="KW-1185">Reference proteome</keyword>
<dbReference type="AlphaFoldDB" id="A0AAN0M3T1"/>
<evidence type="ECO:0000313" key="2">
    <source>
        <dbReference type="Proteomes" id="UP001451782"/>
    </source>
</evidence>
<protein>
    <recommendedName>
        <fullName evidence="3">Lipoprotein</fullName>
    </recommendedName>
</protein>
<gene>
    <name evidence="1" type="ORF">AABB28_02480</name>
</gene>
<dbReference type="RefSeq" id="WP_342070562.1">
    <property type="nucleotide sequence ID" value="NZ_CP151762.1"/>
</dbReference>
<evidence type="ECO:0000313" key="1">
    <source>
        <dbReference type="EMBL" id="WZU64195.1"/>
    </source>
</evidence>
<sequence>MKKSYLLFAGALSLAGCMGTNVMTGGTPETATVEELCKIVHWERNGFDYGSDAAFAELTKRGLFTARELRGVRAGLPSIGDSEIAAQCSRGFFFEDVNTTATARSVRKQYVVALGFYIYVENGVVTAIQT</sequence>
<name>A0AAN0M3T1_9RHOB</name>
<dbReference type="KEGG" id="yag:AABB28_02480"/>
<dbReference type="EMBL" id="CP151762">
    <property type="protein sequence ID" value="WZU64195.1"/>
    <property type="molecule type" value="Genomic_DNA"/>
</dbReference>
<proteinExistence type="predicted"/>